<reference evidence="1" key="1">
    <citation type="submission" date="2014-09" db="EMBL/GenBank/DDBJ databases">
        <authorList>
            <person name="Magalhaes I.L.F."/>
            <person name="Oliveira U."/>
            <person name="Santos F.R."/>
            <person name="Vidigal T.H.D.A."/>
            <person name="Brescovit A.D."/>
            <person name="Santos A.J."/>
        </authorList>
    </citation>
    <scope>NUCLEOTIDE SEQUENCE</scope>
    <source>
        <tissue evidence="1">Shoot tissue taken approximately 20 cm above the soil surface</tissue>
    </source>
</reference>
<name>A0A0A9GN62_ARUDO</name>
<accession>A0A0A9GN62</accession>
<proteinExistence type="predicted"/>
<dbReference type="AlphaFoldDB" id="A0A0A9GN62"/>
<organism evidence="1">
    <name type="scientific">Arundo donax</name>
    <name type="common">Giant reed</name>
    <name type="synonym">Donax arundinaceus</name>
    <dbReference type="NCBI Taxonomy" id="35708"/>
    <lineage>
        <taxon>Eukaryota</taxon>
        <taxon>Viridiplantae</taxon>
        <taxon>Streptophyta</taxon>
        <taxon>Embryophyta</taxon>
        <taxon>Tracheophyta</taxon>
        <taxon>Spermatophyta</taxon>
        <taxon>Magnoliopsida</taxon>
        <taxon>Liliopsida</taxon>
        <taxon>Poales</taxon>
        <taxon>Poaceae</taxon>
        <taxon>PACMAD clade</taxon>
        <taxon>Arundinoideae</taxon>
        <taxon>Arundineae</taxon>
        <taxon>Arundo</taxon>
    </lineage>
</organism>
<protein>
    <submittedName>
        <fullName evidence="1">Uncharacterized protein</fullName>
    </submittedName>
</protein>
<dbReference type="EMBL" id="GBRH01171341">
    <property type="protein sequence ID" value="JAE26555.1"/>
    <property type="molecule type" value="Transcribed_RNA"/>
</dbReference>
<evidence type="ECO:0000313" key="1">
    <source>
        <dbReference type="EMBL" id="JAE26555.1"/>
    </source>
</evidence>
<sequence length="74" mass="8304">MLLKLSRLLKRVLRRPLTLKTPLTPNQLKVMFIIRSFVIAAGSTSGRVNSLRVGLLSGSHPHSKCCLQDLHQWA</sequence>
<reference evidence="1" key="2">
    <citation type="journal article" date="2015" name="Data Brief">
        <title>Shoot transcriptome of the giant reed, Arundo donax.</title>
        <authorList>
            <person name="Barrero R.A."/>
            <person name="Guerrero F.D."/>
            <person name="Moolhuijzen P."/>
            <person name="Goolsby J.A."/>
            <person name="Tidwell J."/>
            <person name="Bellgard S.E."/>
            <person name="Bellgard M.I."/>
        </authorList>
    </citation>
    <scope>NUCLEOTIDE SEQUENCE</scope>
    <source>
        <tissue evidence="1">Shoot tissue taken approximately 20 cm above the soil surface</tissue>
    </source>
</reference>